<dbReference type="InterPro" id="IPR011990">
    <property type="entry name" value="TPR-like_helical_dom_sf"/>
</dbReference>
<evidence type="ECO:0000313" key="3">
    <source>
        <dbReference type="EMBL" id="GMI35206.1"/>
    </source>
</evidence>
<dbReference type="Proteomes" id="UP001165060">
    <property type="component" value="Unassembled WGS sequence"/>
</dbReference>
<dbReference type="Gene3D" id="2.40.50.140">
    <property type="entry name" value="Nucleic acid-binding proteins"/>
    <property type="match status" value="7"/>
</dbReference>
<dbReference type="Pfam" id="PF00575">
    <property type="entry name" value="S1"/>
    <property type="match status" value="1"/>
</dbReference>
<feature type="compositionally biased region" description="Low complexity" evidence="1">
    <location>
        <begin position="13"/>
        <end position="38"/>
    </location>
</feature>
<dbReference type="SUPFAM" id="SSF48452">
    <property type="entry name" value="TPR-like"/>
    <property type="match status" value="1"/>
</dbReference>
<dbReference type="SMART" id="SM00316">
    <property type="entry name" value="S1"/>
    <property type="match status" value="9"/>
</dbReference>
<name>A0ABQ6MY90_9STRA</name>
<dbReference type="PANTHER" id="PTHR23270:SF10">
    <property type="entry name" value="PROTEIN RRP5 HOMOLOG"/>
    <property type="match status" value="1"/>
</dbReference>
<feature type="region of interest" description="Disordered" evidence="1">
    <location>
        <begin position="380"/>
        <end position="399"/>
    </location>
</feature>
<evidence type="ECO:0000313" key="4">
    <source>
        <dbReference type="Proteomes" id="UP001165060"/>
    </source>
</evidence>
<feature type="compositionally biased region" description="Low complexity" evidence="1">
    <location>
        <begin position="1523"/>
        <end position="1532"/>
    </location>
</feature>
<feature type="compositionally biased region" description="Acidic residues" evidence="1">
    <location>
        <begin position="1358"/>
        <end position="1376"/>
    </location>
</feature>
<dbReference type="PROSITE" id="PS50126">
    <property type="entry name" value="S1"/>
    <property type="match status" value="5"/>
</dbReference>
<feature type="compositionally biased region" description="Acidic residues" evidence="1">
    <location>
        <begin position="1442"/>
        <end position="1470"/>
    </location>
</feature>
<feature type="region of interest" description="Disordered" evidence="1">
    <location>
        <begin position="1"/>
        <end position="74"/>
    </location>
</feature>
<evidence type="ECO:0000259" key="2">
    <source>
        <dbReference type="PROSITE" id="PS50126"/>
    </source>
</evidence>
<reference evidence="3 4" key="1">
    <citation type="journal article" date="2023" name="Commun. Biol.">
        <title>Genome analysis of Parmales, the sister group of diatoms, reveals the evolutionary specialization of diatoms from phago-mixotrophs to photoautotrophs.</title>
        <authorList>
            <person name="Ban H."/>
            <person name="Sato S."/>
            <person name="Yoshikawa S."/>
            <person name="Yamada K."/>
            <person name="Nakamura Y."/>
            <person name="Ichinomiya M."/>
            <person name="Sato N."/>
            <person name="Blanc-Mathieu R."/>
            <person name="Endo H."/>
            <person name="Kuwata A."/>
            <person name="Ogata H."/>
        </authorList>
    </citation>
    <scope>NUCLEOTIDE SEQUENCE [LARGE SCALE GENOMIC DNA]</scope>
</reference>
<dbReference type="Gene3D" id="1.25.40.10">
    <property type="entry name" value="Tetratricopeptide repeat domain"/>
    <property type="match status" value="2"/>
</dbReference>
<keyword evidence="4" id="KW-1185">Reference proteome</keyword>
<feature type="domain" description="S1 motif" evidence="2">
    <location>
        <begin position="479"/>
        <end position="546"/>
    </location>
</feature>
<feature type="compositionally biased region" description="Acidic residues" evidence="1">
    <location>
        <begin position="1491"/>
        <end position="1506"/>
    </location>
</feature>
<dbReference type="InterPro" id="IPR045209">
    <property type="entry name" value="Rrp5"/>
</dbReference>
<protein>
    <recommendedName>
        <fullName evidence="2">S1 motif domain-containing protein</fullName>
    </recommendedName>
</protein>
<feature type="domain" description="S1 motif" evidence="2">
    <location>
        <begin position="980"/>
        <end position="1054"/>
    </location>
</feature>
<feature type="region of interest" description="Disordered" evidence="1">
    <location>
        <begin position="1358"/>
        <end position="1540"/>
    </location>
</feature>
<evidence type="ECO:0000256" key="1">
    <source>
        <dbReference type="SAM" id="MobiDB-lite"/>
    </source>
</evidence>
<feature type="domain" description="S1 motif" evidence="2">
    <location>
        <begin position="568"/>
        <end position="636"/>
    </location>
</feature>
<dbReference type="PANTHER" id="PTHR23270">
    <property type="entry name" value="PROGRAMMED CELL DEATH PROTEIN 11 PRE-RRNA PROCESSING PROTEIN RRP5"/>
    <property type="match status" value="1"/>
</dbReference>
<feature type="compositionally biased region" description="Low complexity" evidence="1">
    <location>
        <begin position="1476"/>
        <end position="1490"/>
    </location>
</feature>
<gene>
    <name evidence="3" type="ORF">TeGR_g664</name>
</gene>
<dbReference type="EMBL" id="BRYB01000678">
    <property type="protein sequence ID" value="GMI35206.1"/>
    <property type="molecule type" value="Genomic_DNA"/>
</dbReference>
<dbReference type="InterPro" id="IPR003029">
    <property type="entry name" value="S1_domain"/>
</dbReference>
<organism evidence="3 4">
    <name type="scientific">Tetraparma gracilis</name>
    <dbReference type="NCBI Taxonomy" id="2962635"/>
    <lineage>
        <taxon>Eukaryota</taxon>
        <taxon>Sar</taxon>
        <taxon>Stramenopiles</taxon>
        <taxon>Ochrophyta</taxon>
        <taxon>Bolidophyceae</taxon>
        <taxon>Parmales</taxon>
        <taxon>Triparmaceae</taxon>
        <taxon>Tetraparma</taxon>
    </lineage>
</organism>
<sequence length="1815" mass="193931">MTSTSFPRGGARAEPSSDAPAPKKAPSNLFSLSAPSESAPKRRRAAPASGVAAAPSRLSQFGGGNVLHPPISGKAHKPSTIESVGFSRLAKGFKLLGVVDQLVSDDLAIVALPNLMRGYVLRRGPDEPPLSSSLSKGLYMAFYVTSLSRSERRVELSMSPAHLNRGVTPDQVCAGLPLRVQVRSREDHGYIVEAGITGVSSFLPFKLVEGGRQLVAGQCLDAVVKTSSPKTRALTFSLPPASAMAKALFPSPNLVDPSCSPHTFKSLAPGMLVPCTVDGFARNGVLVTFFSSFHAAIDHSNLPSLFSGDSWKEHFKSSGITTLTARVTTVEAASRTVRLTMLPHVVALCAPPALPAVGEVIRAPTVVRVDPKIGVLLSAPAAAAPPPPPEAGGKKRKAAPAEAAPETALFLHVAEVADSKDKSDRTTDAELARRFRVTEQLPGDLRVIGTYAFENWAKVSAKESTLDASVLSYADIVPGRVYRNVSITSTGAYGILVSLGDKIKAICTNMHLDFKATHKNYAVGKKVDVRVLEVDPVSKQCSVSCRKELCKADASKDMITDFMSPAPNQLTTGFITKVYDKGVIVTFYNKVYAMVTAKSLAEELGVEDPRVNYKVGEVVKCRVVRNKGGKLLCSFDLLSTSTAAAPSASSAPSASESAPSAPAPDALAPGSVLKGKLFKVTALNSDHKTPHAVVTHTASSTSCKLPFDNLLDEYEDPSDVLTPALSMLKVGKSLPLPALVLALDKRSPNLPILSLRPTLVADVSAIPADIASLSVNTPVLGYCVNHDKKYGAFIRFLNHATGIIPTLKGGLDIPLLSTVNLVVSGLDLKSKPAKVLLKQPSDPGAGSRTDPREKIEMEPQEEVGRVEIADVKFDRINVKLLEKRYVGGAAKCRIHYSLMAAPAGGAAKASKKTKKRVDADGVEIPRDHPFYGLKVGDVLEGATVAATEKGNEKVMYVDLTTLPVTASSGAPKSPSALKVGDRVSGVVAKVSPGRGVLLLIAPGVKGFVNGVELTSDLAVLNSLEKSVKIGSRYEAVVTKAAESEAKSTVDLSVLKAAAPASKKSKKAGLPAAGSVVVGRINRKFPHSYNGGPALIVDLRDGLIGRCCVTDLEDEENWANMPLGRFVKKAQEEGAEAAEGDKVEMEFDVSSSKYESGQFVNCYVKAAADGDVDVSLRPSLVAGGADAEAPAPAPNDIVKGFVAQTNKKGCFVTLSGGHKARVELKNLSDSFVADPMASFPPGRLVAGKVDKVSGGKVTLNLRESSVIGDTDKLTFDDFDEGDKVPGIVTRLEAYGAFVKFLNSDVTGLVHVSELSDDYVDDISTLYSPGDKVIAVVLKKVVDGDKQKLSLGLKASYFAGDEEGESSEEESDSDEEDEGIKMVEDSSDDELPDVEGSSDSEEEEEGIVPMDEDSDGDGSDSDADSMDSDADDYMAKLQAKMAAEEEEEGSEEESEEESGSDSESEEEEEEQVGFEWGATAGAKKAKQKPAVSDSEESSEEESSDEDDDAPAKTSSKQKKKDEEAAIAAREQALASGEADADPRTAADFERLLAAEPNNSELWIRFMAHHLSTADYKKAKEVAARGVARIEYTQEDEKLNLFMALISCELNFGSEASLQEAIVNAAQNCNGKKVYLRTAELLVADAGAKAGKEAANAKDRVDQHMAAACKKFKSKNQVWIAHIKWLVQDGRHKEANALVKRSMLSLPQHKQLEVMSKFAQFEYEFGSAERGRTVMEGLVEQNPKKLDLWYVFVDREVKVDLDFVRILFKKMIGAKFNDRAMKSTFKKWLKIEQKWGTKATCAAVTKSAKEYVQRAARS</sequence>
<dbReference type="InterPro" id="IPR012340">
    <property type="entry name" value="NA-bd_OB-fold"/>
</dbReference>
<proteinExistence type="predicted"/>
<dbReference type="SUPFAM" id="SSF50249">
    <property type="entry name" value="Nucleic acid-binding proteins"/>
    <property type="match status" value="5"/>
</dbReference>
<feature type="region of interest" description="Disordered" evidence="1">
    <location>
        <begin position="646"/>
        <end position="665"/>
    </location>
</feature>
<comment type="caution">
    <text evidence="3">The sequence shown here is derived from an EMBL/GenBank/DDBJ whole genome shotgun (WGS) entry which is preliminary data.</text>
</comment>
<feature type="compositionally biased region" description="Acidic residues" evidence="1">
    <location>
        <begin position="1383"/>
        <end position="1430"/>
    </location>
</feature>
<feature type="domain" description="S1 motif" evidence="2">
    <location>
        <begin position="1194"/>
        <end position="1261"/>
    </location>
</feature>
<feature type="compositionally biased region" description="Low complexity" evidence="1">
    <location>
        <begin position="46"/>
        <end position="57"/>
    </location>
</feature>
<feature type="domain" description="S1 motif" evidence="2">
    <location>
        <begin position="1280"/>
        <end position="1352"/>
    </location>
</feature>
<accession>A0ABQ6MY90</accession>